<evidence type="ECO:0000256" key="3">
    <source>
        <dbReference type="ARBA" id="ARBA00022723"/>
    </source>
</evidence>
<dbReference type="GO" id="GO:0004222">
    <property type="term" value="F:metalloendopeptidase activity"/>
    <property type="evidence" value="ECO:0007669"/>
    <property type="project" value="UniProtKB-UniRule"/>
</dbReference>
<dbReference type="PANTHER" id="PTHR10942">
    <property type="entry name" value="LEISHMANOLYSIN-LIKE PEPTIDASE"/>
    <property type="match status" value="1"/>
</dbReference>
<dbReference type="GO" id="GO:0005737">
    <property type="term" value="C:cytoplasm"/>
    <property type="evidence" value="ECO:0007669"/>
    <property type="project" value="TreeGrafter"/>
</dbReference>
<dbReference type="Gene3D" id="3.90.132.10">
    <property type="entry name" value="Leishmanolysin , domain 2"/>
    <property type="match status" value="1"/>
</dbReference>
<accession>A0A0R3U6I8</accession>
<evidence type="ECO:0000256" key="7">
    <source>
        <dbReference type="ARBA" id="ARBA00039717"/>
    </source>
</evidence>
<keyword evidence="10" id="KW-0732">Signal</keyword>
<evidence type="ECO:0000256" key="10">
    <source>
        <dbReference type="RuleBase" id="RU366077"/>
    </source>
</evidence>
<keyword evidence="5 9" id="KW-0862">Zinc</keyword>
<keyword evidence="2 10" id="KW-0645">Protease</keyword>
<dbReference type="GO" id="GO:0016020">
    <property type="term" value="C:membrane"/>
    <property type="evidence" value="ECO:0007669"/>
    <property type="project" value="InterPro"/>
</dbReference>
<dbReference type="EMBL" id="UXSR01000385">
    <property type="protein sequence ID" value="VDD76391.1"/>
    <property type="molecule type" value="Genomic_DNA"/>
</dbReference>
<feature type="binding site" evidence="9">
    <location>
        <position position="128"/>
    </location>
    <ligand>
        <name>Zn(2+)</name>
        <dbReference type="ChEBI" id="CHEBI:29105"/>
        <note>catalytic</note>
    </ligand>
</feature>
<evidence type="ECO:0000256" key="8">
    <source>
        <dbReference type="PIRSR" id="PIRSR601577-1"/>
    </source>
</evidence>
<dbReference type="STRING" id="53468.A0A0R3U6I8"/>
<evidence type="ECO:0000256" key="9">
    <source>
        <dbReference type="PIRSR" id="PIRSR601577-2"/>
    </source>
</evidence>
<dbReference type="EC" id="3.4.24.-" evidence="10"/>
<protein>
    <recommendedName>
        <fullName evidence="7 10">Leishmanolysin-like peptidase</fullName>
        <ecNumber evidence="10">3.4.24.-</ecNumber>
    </recommendedName>
</protein>
<organism evidence="11 12">
    <name type="scientific">Mesocestoides corti</name>
    <name type="common">Flatworm</name>
    <dbReference type="NCBI Taxonomy" id="53468"/>
    <lineage>
        <taxon>Eukaryota</taxon>
        <taxon>Metazoa</taxon>
        <taxon>Spiralia</taxon>
        <taxon>Lophotrochozoa</taxon>
        <taxon>Platyhelminthes</taxon>
        <taxon>Cestoda</taxon>
        <taxon>Eucestoda</taxon>
        <taxon>Cyclophyllidea</taxon>
        <taxon>Mesocestoididae</taxon>
        <taxon>Mesocestoides</taxon>
    </lineage>
</organism>
<dbReference type="GO" id="GO:0007155">
    <property type="term" value="P:cell adhesion"/>
    <property type="evidence" value="ECO:0007669"/>
    <property type="project" value="InterPro"/>
</dbReference>
<feature type="active site" evidence="8">
    <location>
        <position position="125"/>
    </location>
</feature>
<reference evidence="11 12" key="1">
    <citation type="submission" date="2018-10" db="EMBL/GenBank/DDBJ databases">
        <authorList>
            <consortium name="Pathogen Informatics"/>
        </authorList>
    </citation>
    <scope>NUCLEOTIDE SEQUENCE [LARGE SCALE GENOMIC DNA]</scope>
</reference>
<evidence type="ECO:0000313" key="12">
    <source>
        <dbReference type="Proteomes" id="UP000267029"/>
    </source>
</evidence>
<dbReference type="AlphaFoldDB" id="A0A0R3U6I8"/>
<dbReference type="PANTHER" id="PTHR10942:SF0">
    <property type="entry name" value="LEISHMANOLYSIN-LIKE PEPTIDASE"/>
    <property type="match status" value="1"/>
</dbReference>
<dbReference type="FunFam" id="3.90.132.10:FF:000001">
    <property type="entry name" value="leishmanolysin-like peptidase isoform X2"/>
    <property type="match status" value="1"/>
</dbReference>
<feature type="chain" id="PRO_5023971226" description="Leishmanolysin-like peptidase" evidence="10">
    <location>
        <begin position="23"/>
        <end position="565"/>
    </location>
</feature>
<dbReference type="Pfam" id="PF01457">
    <property type="entry name" value="Peptidase_M8"/>
    <property type="match status" value="1"/>
</dbReference>
<dbReference type="Gene3D" id="3.10.170.20">
    <property type="match status" value="1"/>
</dbReference>
<evidence type="ECO:0000256" key="4">
    <source>
        <dbReference type="ARBA" id="ARBA00022801"/>
    </source>
</evidence>
<feature type="binding site" evidence="9">
    <location>
        <position position="233"/>
    </location>
    <ligand>
        <name>Zn(2+)</name>
        <dbReference type="ChEBI" id="CHEBI:29105"/>
        <note>catalytic</note>
    </ligand>
</feature>
<dbReference type="GO" id="GO:0046872">
    <property type="term" value="F:metal ion binding"/>
    <property type="evidence" value="ECO:0007669"/>
    <property type="project" value="UniProtKB-KW"/>
</dbReference>
<keyword evidence="4 10" id="KW-0378">Hydrolase</keyword>
<evidence type="ECO:0000256" key="5">
    <source>
        <dbReference type="ARBA" id="ARBA00022833"/>
    </source>
</evidence>
<name>A0A0R3U6I8_MESCO</name>
<evidence type="ECO:0000256" key="6">
    <source>
        <dbReference type="ARBA" id="ARBA00023049"/>
    </source>
</evidence>
<evidence type="ECO:0000256" key="1">
    <source>
        <dbReference type="ARBA" id="ARBA00005860"/>
    </source>
</evidence>
<evidence type="ECO:0000313" key="11">
    <source>
        <dbReference type="EMBL" id="VDD76391.1"/>
    </source>
</evidence>
<evidence type="ECO:0000256" key="2">
    <source>
        <dbReference type="ARBA" id="ARBA00022670"/>
    </source>
</evidence>
<keyword evidence="6 9" id="KW-0482">Metalloprotease</keyword>
<feature type="signal peptide" evidence="10">
    <location>
        <begin position="1"/>
        <end position="22"/>
    </location>
</feature>
<dbReference type="OrthoDB" id="527990at2759"/>
<feature type="binding site" evidence="9">
    <location>
        <position position="124"/>
    </location>
    <ligand>
        <name>Zn(2+)</name>
        <dbReference type="ChEBI" id="CHEBI:29105"/>
        <note>catalytic</note>
    </ligand>
</feature>
<dbReference type="SUPFAM" id="SSF55486">
    <property type="entry name" value="Metalloproteases ('zincins'), catalytic domain"/>
    <property type="match status" value="1"/>
</dbReference>
<keyword evidence="3 9" id="KW-0479">Metal-binding</keyword>
<keyword evidence="12" id="KW-1185">Reference proteome</keyword>
<dbReference type="Proteomes" id="UP000267029">
    <property type="component" value="Unassembled WGS sequence"/>
</dbReference>
<dbReference type="Gene3D" id="2.10.55.10">
    <property type="entry name" value="Leishmanolysin domain 3"/>
    <property type="match status" value="1"/>
</dbReference>
<proteinExistence type="inferred from homology"/>
<comment type="similarity">
    <text evidence="1 10">Belongs to the peptidase M8 family.</text>
</comment>
<dbReference type="InterPro" id="IPR001577">
    <property type="entry name" value="Peptidase_M8"/>
</dbReference>
<dbReference type="GO" id="GO:0006508">
    <property type="term" value="P:proteolysis"/>
    <property type="evidence" value="ECO:0007669"/>
    <property type="project" value="UniProtKB-KW"/>
</dbReference>
<gene>
    <name evidence="11" type="ORF">MCOS_LOCUS2394</name>
</gene>
<sequence length="565" mass="63848">MEAELRIGKYFTFFMWLFSSWCIEVVNVMVCDHLGLNENEDCRTLGVTDRNDIGPKITLRAVNFRLYLTAKNTEKCMKSNSLGYSAHCQQELETDRPIAGFINFCPTPFNRLIDMSQVTYFVKHEVLHILGFSPNLYAFFRDADGQPLTARQPKSGNPALGWLNSRRGIYQWSEEIIRTVYRNWTSALGVFRKKAHLVVTPNVLSLAKKYFDCPSLEGVELEDQGKLGVSLSHWKMRILGNELMTASYTNAFRLSNLTLAFLEDTGWYRPNYSLAQHLAWGSKRGCIFSTQSCYSYMLDQLSRNADIAPFCVHPEFESEGSHFACTPDRRSFGYCNLVRKEFGQNASNIHPMFVYFGNTSRIRHLGKIIPRDCFGKMDLADFCPFIQEITWTDGNGAPLRSSQCDDLHNSEVITTSTNYNLEVFGPRSICLPIATNWTLIGANSTHFGAPIRGAACYQLKCSLSEGGLILELSGGLRVLCGRGVQKTPVNISVCLREPALTVSGSFHCPKCTSFCDVRYVSLPSRFGFERSEGDRSPMEDVSYYFYNPLRSFIVPETNSLKCLVS</sequence>
<comment type="cofactor">
    <cofactor evidence="9 10">
        <name>Zn(2+)</name>
        <dbReference type="ChEBI" id="CHEBI:29105"/>
    </cofactor>
    <text evidence="9 10">Binds 1 zinc ion per subunit.</text>
</comment>